<sequence>MKTRIVQKQFRRKESKYIVDKKVFAQFEQELRAYMVADDYAKSTITNLYFDNEQFDMIQDAIEKKNGREKVRMRVYDATPSPDSQAFLEIKKKENGIGFKYRLTSTPLAVMNYVEKGTVDEAICDEKVTSELVTLRERYGAIKPKMYIYYDRVSFKGKEDRGVRVTVDQNLLYRDVHVDVFAGKFGEPLLNPDKVIMEIKVPEEQPAWLVALLAKYQIEKQSFSKYGTAYRLAQASRGGERHGNAVV</sequence>
<name>A0A1Q8EAJ7_9STRE</name>
<dbReference type="Gene3D" id="3.20.100.30">
    <property type="entry name" value="VTC, catalytic tunnel domain"/>
    <property type="match status" value="1"/>
</dbReference>
<reference evidence="3" key="1">
    <citation type="submission" date="2016-12" db="EMBL/GenBank/DDBJ databases">
        <authorList>
            <person name="Gulvik C.A."/>
        </authorList>
    </citation>
    <scope>NUCLEOTIDE SEQUENCE [LARGE SCALE GENOMIC DNA]</scope>
    <source>
        <strain evidence="3">NED12-00049-6B</strain>
    </source>
</reference>
<evidence type="ECO:0000313" key="2">
    <source>
        <dbReference type="EMBL" id="OLF48806.1"/>
    </source>
</evidence>
<gene>
    <name evidence="2" type="ORF">BU202_00505</name>
</gene>
<organism evidence="2 3">
    <name type="scientific">Streptococcus cuniculi</name>
    <dbReference type="NCBI Taxonomy" id="1432788"/>
    <lineage>
        <taxon>Bacteria</taxon>
        <taxon>Bacillati</taxon>
        <taxon>Bacillota</taxon>
        <taxon>Bacilli</taxon>
        <taxon>Lactobacillales</taxon>
        <taxon>Streptococcaceae</taxon>
        <taxon>Streptococcus</taxon>
    </lineage>
</organism>
<evidence type="ECO:0000313" key="3">
    <source>
        <dbReference type="Proteomes" id="UP000186890"/>
    </source>
</evidence>
<keyword evidence="3" id="KW-1185">Reference proteome</keyword>
<dbReference type="OrthoDB" id="185578at2"/>
<dbReference type="Proteomes" id="UP000186890">
    <property type="component" value="Unassembled WGS sequence"/>
</dbReference>
<dbReference type="RefSeq" id="WP_075103852.1">
    <property type="nucleotide sequence ID" value="NZ_MSJM01000001.1"/>
</dbReference>
<protein>
    <submittedName>
        <fullName evidence="2">Transporter</fullName>
    </submittedName>
</protein>
<dbReference type="AlphaFoldDB" id="A0A1Q8EAJ7"/>
<dbReference type="CDD" id="cd07750">
    <property type="entry name" value="PolyPPase_VTC_like"/>
    <property type="match status" value="1"/>
</dbReference>
<dbReference type="Pfam" id="PF09359">
    <property type="entry name" value="VTC"/>
    <property type="match status" value="1"/>
</dbReference>
<accession>A0A1Q8EAJ7</accession>
<dbReference type="InterPro" id="IPR018966">
    <property type="entry name" value="VTC_domain"/>
</dbReference>
<proteinExistence type="predicted"/>
<dbReference type="InterPro" id="IPR042267">
    <property type="entry name" value="VTC_sf"/>
</dbReference>
<dbReference type="EMBL" id="MSJM01000001">
    <property type="protein sequence ID" value="OLF48806.1"/>
    <property type="molecule type" value="Genomic_DNA"/>
</dbReference>
<comment type="caution">
    <text evidence="2">The sequence shown here is derived from an EMBL/GenBank/DDBJ whole genome shotgun (WGS) entry which is preliminary data.</text>
</comment>
<dbReference type="GO" id="GO:0006799">
    <property type="term" value="P:polyphosphate biosynthetic process"/>
    <property type="evidence" value="ECO:0007669"/>
    <property type="project" value="UniProtKB-ARBA"/>
</dbReference>
<feature type="domain" description="VTC" evidence="1">
    <location>
        <begin position="12"/>
        <end position="232"/>
    </location>
</feature>
<evidence type="ECO:0000259" key="1">
    <source>
        <dbReference type="Pfam" id="PF09359"/>
    </source>
</evidence>